<evidence type="ECO:0000313" key="3">
    <source>
        <dbReference type="Proteomes" id="UP000199659"/>
    </source>
</evidence>
<feature type="signal peptide" evidence="1">
    <location>
        <begin position="1"/>
        <end position="25"/>
    </location>
</feature>
<gene>
    <name evidence="2" type="ORF">SAMN05661086_01189</name>
</gene>
<dbReference type="Proteomes" id="UP000199659">
    <property type="component" value="Unassembled WGS sequence"/>
</dbReference>
<reference evidence="2 3" key="1">
    <citation type="submission" date="2016-10" db="EMBL/GenBank/DDBJ databases">
        <authorList>
            <person name="de Groot N.N."/>
        </authorList>
    </citation>
    <scope>NUCLEOTIDE SEQUENCE [LARGE SCALE GENOMIC DNA]</scope>
    <source>
        <strain evidence="2 3">743A</strain>
    </source>
</reference>
<organism evidence="2 3">
    <name type="scientific">Anaeromicropila populeti</name>
    <dbReference type="NCBI Taxonomy" id="37658"/>
    <lineage>
        <taxon>Bacteria</taxon>
        <taxon>Bacillati</taxon>
        <taxon>Bacillota</taxon>
        <taxon>Clostridia</taxon>
        <taxon>Lachnospirales</taxon>
        <taxon>Lachnospiraceae</taxon>
        <taxon>Anaeromicropila</taxon>
    </lineage>
</organism>
<name>A0A1I6IWQ4_9FIRM</name>
<dbReference type="RefSeq" id="WP_092559786.1">
    <property type="nucleotide sequence ID" value="NZ_FOYZ01000004.1"/>
</dbReference>
<protein>
    <submittedName>
        <fullName evidence="2">Uncharacterized protein</fullName>
    </submittedName>
</protein>
<proteinExistence type="predicted"/>
<dbReference type="AlphaFoldDB" id="A0A1I6IWQ4"/>
<feature type="chain" id="PRO_5011544576" evidence="1">
    <location>
        <begin position="26"/>
        <end position="287"/>
    </location>
</feature>
<evidence type="ECO:0000256" key="1">
    <source>
        <dbReference type="SAM" id="SignalP"/>
    </source>
</evidence>
<dbReference type="EMBL" id="FOYZ01000004">
    <property type="protein sequence ID" value="SFR71099.1"/>
    <property type="molecule type" value="Genomic_DNA"/>
</dbReference>
<keyword evidence="1" id="KW-0732">Signal</keyword>
<keyword evidence="3" id="KW-1185">Reference proteome</keyword>
<sequence>MKKITKLLSLLLTIAILGNSTFSSAASRTLTEDTDSFTFTDSVGNKITMVFLNENTINTYVDDKLIEKTSLSNDKEKITDTIFDQNNNTETSVYCVDDFNVNVSNDTIEVARPNKSNLVQTSFSPYFPYDEGYSRITAYTEAVTGYYVEGFQKPDGYSYTKVCQASIARDTAIGVLVSIIVAIAAKEYMCAKLVTEAVVACFGGCIVAGYFNKDVNTTVHYKDIYTRWLAIVEHSYTSLVRQKIRYVRVMGDRTGEESLTEATGFAHDYPYDFYYFCDLAVSDFSNQ</sequence>
<evidence type="ECO:0000313" key="2">
    <source>
        <dbReference type="EMBL" id="SFR71099.1"/>
    </source>
</evidence>
<accession>A0A1I6IWQ4</accession>